<organism evidence="4 5">
    <name type="scientific">Sistotremastrum suecicum HHB10207 ss-3</name>
    <dbReference type="NCBI Taxonomy" id="1314776"/>
    <lineage>
        <taxon>Eukaryota</taxon>
        <taxon>Fungi</taxon>
        <taxon>Dikarya</taxon>
        <taxon>Basidiomycota</taxon>
        <taxon>Agaricomycotina</taxon>
        <taxon>Agaricomycetes</taxon>
        <taxon>Sistotremastrales</taxon>
        <taxon>Sistotremastraceae</taxon>
        <taxon>Sistotremastrum</taxon>
    </lineage>
</organism>
<feature type="chain" id="PRO_5007873397" evidence="3">
    <location>
        <begin position="24"/>
        <end position="187"/>
    </location>
</feature>
<keyword evidence="2" id="KW-1133">Transmembrane helix</keyword>
<evidence type="ECO:0000256" key="3">
    <source>
        <dbReference type="SAM" id="SignalP"/>
    </source>
</evidence>
<feature type="compositionally biased region" description="Basic and acidic residues" evidence="1">
    <location>
        <begin position="176"/>
        <end position="187"/>
    </location>
</feature>
<keyword evidence="5" id="KW-1185">Reference proteome</keyword>
<reference evidence="4 5" key="1">
    <citation type="journal article" date="2016" name="Mol. Biol. Evol.">
        <title>Comparative Genomics of Early-Diverging Mushroom-Forming Fungi Provides Insights into the Origins of Lignocellulose Decay Capabilities.</title>
        <authorList>
            <person name="Nagy L.G."/>
            <person name="Riley R."/>
            <person name="Tritt A."/>
            <person name="Adam C."/>
            <person name="Daum C."/>
            <person name="Floudas D."/>
            <person name="Sun H."/>
            <person name="Yadav J.S."/>
            <person name="Pangilinan J."/>
            <person name="Larsson K.H."/>
            <person name="Matsuura K."/>
            <person name="Barry K."/>
            <person name="Labutti K."/>
            <person name="Kuo R."/>
            <person name="Ohm R.A."/>
            <person name="Bhattacharya S.S."/>
            <person name="Shirouzu T."/>
            <person name="Yoshinaga Y."/>
            <person name="Martin F.M."/>
            <person name="Grigoriev I.V."/>
            <person name="Hibbett D.S."/>
        </authorList>
    </citation>
    <scope>NUCLEOTIDE SEQUENCE [LARGE SCALE GENOMIC DNA]</scope>
    <source>
        <strain evidence="4 5">HHB10207 ss-3</strain>
    </source>
</reference>
<feature type="signal peptide" evidence="3">
    <location>
        <begin position="1"/>
        <end position="23"/>
    </location>
</feature>
<dbReference type="AlphaFoldDB" id="A0A166FLA7"/>
<evidence type="ECO:0000313" key="4">
    <source>
        <dbReference type="EMBL" id="KZT40772.1"/>
    </source>
</evidence>
<name>A0A166FLA7_9AGAM</name>
<evidence type="ECO:0000313" key="5">
    <source>
        <dbReference type="Proteomes" id="UP000076798"/>
    </source>
</evidence>
<gene>
    <name evidence="4" type="ORF">SISSUDRAFT_1059981</name>
</gene>
<proteinExistence type="predicted"/>
<accession>A0A166FLA7</accession>
<feature type="transmembrane region" description="Helical" evidence="2">
    <location>
        <begin position="68"/>
        <end position="92"/>
    </location>
</feature>
<dbReference type="Proteomes" id="UP000076798">
    <property type="component" value="Unassembled WGS sequence"/>
</dbReference>
<evidence type="ECO:0000256" key="1">
    <source>
        <dbReference type="SAM" id="MobiDB-lite"/>
    </source>
</evidence>
<keyword evidence="2" id="KW-0472">Membrane</keyword>
<protein>
    <submittedName>
        <fullName evidence="4">Uncharacterized protein</fullName>
    </submittedName>
</protein>
<keyword evidence="3" id="KW-0732">Signal</keyword>
<keyword evidence="2" id="KW-0812">Transmembrane</keyword>
<evidence type="ECO:0000256" key="2">
    <source>
        <dbReference type="SAM" id="Phobius"/>
    </source>
</evidence>
<feature type="region of interest" description="Disordered" evidence="1">
    <location>
        <begin position="137"/>
        <end position="187"/>
    </location>
</feature>
<sequence>MSILPRHVVILISILIFALGVQAKGGHGGGGHGGHSSGKGGHTTTVVVVDHECYDALGRRITCPKKGWVVGLIITGCIIGGMILICLAYWAVSSLKSFVQRFKASRAAKRQPAYVAVDTAATPSPFAKGISNKDIFEPPAAHSNDDRDSILPLYRPNDQYDPPPSPKSGYKVVFPEPDHKLDAKAEP</sequence>
<dbReference type="EMBL" id="KV428028">
    <property type="protein sequence ID" value="KZT40772.1"/>
    <property type="molecule type" value="Genomic_DNA"/>
</dbReference>